<keyword evidence="1" id="KW-0732">Signal</keyword>
<dbReference type="EMBL" id="WHUW01000012">
    <property type="protein sequence ID" value="KAF8440509.1"/>
    <property type="molecule type" value="Genomic_DNA"/>
</dbReference>
<dbReference type="Proteomes" id="UP001194468">
    <property type="component" value="Unassembled WGS sequence"/>
</dbReference>
<feature type="chain" id="PRO_5041928500" evidence="1">
    <location>
        <begin position="20"/>
        <end position="123"/>
    </location>
</feature>
<sequence>MIWATRIVSFISLLALAASLPLEQDKREIYVPWITSPNENTIWLWGSMQTVAWDTTNAPSDFDGCRGASLYLIQEDYMYTLALDFDLSKGSYWIQDVPNRPGSYRVKLSCANYSDQSQVFKIT</sequence>
<evidence type="ECO:0000256" key="1">
    <source>
        <dbReference type="SAM" id="SignalP"/>
    </source>
</evidence>
<keyword evidence="3" id="KW-1185">Reference proteome</keyword>
<reference evidence="2" key="2">
    <citation type="journal article" date="2020" name="Nat. Commun.">
        <title>Large-scale genome sequencing of mycorrhizal fungi provides insights into the early evolution of symbiotic traits.</title>
        <authorList>
            <person name="Miyauchi S."/>
            <person name="Kiss E."/>
            <person name="Kuo A."/>
            <person name="Drula E."/>
            <person name="Kohler A."/>
            <person name="Sanchez-Garcia M."/>
            <person name="Morin E."/>
            <person name="Andreopoulos B."/>
            <person name="Barry K.W."/>
            <person name="Bonito G."/>
            <person name="Buee M."/>
            <person name="Carver A."/>
            <person name="Chen C."/>
            <person name="Cichocki N."/>
            <person name="Clum A."/>
            <person name="Culley D."/>
            <person name="Crous P.W."/>
            <person name="Fauchery L."/>
            <person name="Girlanda M."/>
            <person name="Hayes R.D."/>
            <person name="Keri Z."/>
            <person name="LaButti K."/>
            <person name="Lipzen A."/>
            <person name="Lombard V."/>
            <person name="Magnuson J."/>
            <person name="Maillard F."/>
            <person name="Murat C."/>
            <person name="Nolan M."/>
            <person name="Ohm R.A."/>
            <person name="Pangilinan J."/>
            <person name="Pereira M.F."/>
            <person name="Perotto S."/>
            <person name="Peter M."/>
            <person name="Pfister S."/>
            <person name="Riley R."/>
            <person name="Sitrit Y."/>
            <person name="Stielow J.B."/>
            <person name="Szollosi G."/>
            <person name="Zifcakova L."/>
            <person name="Stursova M."/>
            <person name="Spatafora J.W."/>
            <person name="Tedersoo L."/>
            <person name="Vaario L.M."/>
            <person name="Yamada A."/>
            <person name="Yan M."/>
            <person name="Wang P."/>
            <person name="Xu J."/>
            <person name="Bruns T."/>
            <person name="Baldrian P."/>
            <person name="Vilgalys R."/>
            <person name="Dunand C."/>
            <person name="Henrissat B."/>
            <person name="Grigoriev I.V."/>
            <person name="Hibbett D."/>
            <person name="Nagy L.G."/>
            <person name="Martin F.M."/>
        </authorList>
    </citation>
    <scope>NUCLEOTIDE SEQUENCE</scope>
    <source>
        <strain evidence="2">BED1</strain>
    </source>
</reference>
<feature type="signal peptide" evidence="1">
    <location>
        <begin position="1"/>
        <end position="19"/>
    </location>
</feature>
<accession>A0AAD4GEY9</accession>
<dbReference type="AlphaFoldDB" id="A0AAD4GEY9"/>
<proteinExistence type="predicted"/>
<evidence type="ECO:0000313" key="2">
    <source>
        <dbReference type="EMBL" id="KAF8440509.1"/>
    </source>
</evidence>
<organism evidence="2 3">
    <name type="scientific">Boletus edulis BED1</name>
    <dbReference type="NCBI Taxonomy" id="1328754"/>
    <lineage>
        <taxon>Eukaryota</taxon>
        <taxon>Fungi</taxon>
        <taxon>Dikarya</taxon>
        <taxon>Basidiomycota</taxon>
        <taxon>Agaricomycotina</taxon>
        <taxon>Agaricomycetes</taxon>
        <taxon>Agaricomycetidae</taxon>
        <taxon>Boletales</taxon>
        <taxon>Boletineae</taxon>
        <taxon>Boletaceae</taxon>
        <taxon>Boletoideae</taxon>
        <taxon>Boletus</taxon>
    </lineage>
</organism>
<evidence type="ECO:0000313" key="3">
    <source>
        <dbReference type="Proteomes" id="UP001194468"/>
    </source>
</evidence>
<reference evidence="2" key="1">
    <citation type="submission" date="2019-10" db="EMBL/GenBank/DDBJ databases">
        <authorList>
            <consortium name="DOE Joint Genome Institute"/>
            <person name="Kuo A."/>
            <person name="Miyauchi S."/>
            <person name="Kiss E."/>
            <person name="Drula E."/>
            <person name="Kohler A."/>
            <person name="Sanchez-Garcia M."/>
            <person name="Andreopoulos B."/>
            <person name="Barry K.W."/>
            <person name="Bonito G."/>
            <person name="Buee M."/>
            <person name="Carver A."/>
            <person name="Chen C."/>
            <person name="Cichocki N."/>
            <person name="Clum A."/>
            <person name="Culley D."/>
            <person name="Crous P.W."/>
            <person name="Fauchery L."/>
            <person name="Girlanda M."/>
            <person name="Hayes R."/>
            <person name="Keri Z."/>
            <person name="LaButti K."/>
            <person name="Lipzen A."/>
            <person name="Lombard V."/>
            <person name="Magnuson J."/>
            <person name="Maillard F."/>
            <person name="Morin E."/>
            <person name="Murat C."/>
            <person name="Nolan M."/>
            <person name="Ohm R."/>
            <person name="Pangilinan J."/>
            <person name="Pereira M."/>
            <person name="Perotto S."/>
            <person name="Peter M."/>
            <person name="Riley R."/>
            <person name="Sitrit Y."/>
            <person name="Stielow B."/>
            <person name="Szollosi G."/>
            <person name="Zifcakova L."/>
            <person name="Stursova M."/>
            <person name="Spatafora J.W."/>
            <person name="Tedersoo L."/>
            <person name="Vaario L.-M."/>
            <person name="Yamada A."/>
            <person name="Yan M."/>
            <person name="Wang P."/>
            <person name="Xu J."/>
            <person name="Bruns T."/>
            <person name="Baldrian P."/>
            <person name="Vilgalys R."/>
            <person name="Henrissat B."/>
            <person name="Grigoriev I.V."/>
            <person name="Hibbett D."/>
            <person name="Nagy L.G."/>
            <person name="Martin F.M."/>
        </authorList>
    </citation>
    <scope>NUCLEOTIDE SEQUENCE</scope>
    <source>
        <strain evidence="2">BED1</strain>
    </source>
</reference>
<name>A0AAD4GEY9_BOLED</name>
<comment type="caution">
    <text evidence="2">The sequence shown here is derived from an EMBL/GenBank/DDBJ whole genome shotgun (WGS) entry which is preliminary data.</text>
</comment>
<gene>
    <name evidence="2" type="ORF">L210DRAFT_945917</name>
</gene>
<protein>
    <submittedName>
        <fullName evidence="2">Uncharacterized protein</fullName>
    </submittedName>
</protein>